<evidence type="ECO:0000256" key="1">
    <source>
        <dbReference type="ARBA" id="ARBA00006247"/>
    </source>
</evidence>
<dbReference type="EMBL" id="JH687554">
    <property type="protein sequence ID" value="EIN04502.1"/>
    <property type="molecule type" value="Genomic_DNA"/>
</dbReference>
<keyword evidence="3" id="KW-0378">Hydrolase</keyword>
<protein>
    <submittedName>
        <fullName evidence="3">Amidohydrolase</fullName>
    </submittedName>
</protein>
<dbReference type="eggNOG" id="ENOG502QQPD">
    <property type="taxonomic scope" value="Eukaryota"/>
</dbReference>
<evidence type="ECO:0000313" key="3">
    <source>
        <dbReference type="EMBL" id="EIN04502.1"/>
    </source>
</evidence>
<dbReference type="SUPFAM" id="SSF53187">
    <property type="entry name" value="Zn-dependent exopeptidases"/>
    <property type="match status" value="1"/>
</dbReference>
<dbReference type="InterPro" id="IPR052030">
    <property type="entry name" value="Peptidase_M20/M20A_hydrolases"/>
</dbReference>
<dbReference type="InterPro" id="IPR011650">
    <property type="entry name" value="Peptidase_M20_dimer"/>
</dbReference>
<name>R7S3X5_PUNST</name>
<dbReference type="CDD" id="cd05672">
    <property type="entry name" value="M20_ACY1L2-like"/>
    <property type="match status" value="1"/>
</dbReference>
<accession>R7S3X5</accession>
<reference evidence="4" key="1">
    <citation type="journal article" date="2012" name="Science">
        <title>The Paleozoic origin of enzymatic lignin decomposition reconstructed from 31 fungal genomes.</title>
        <authorList>
            <person name="Floudas D."/>
            <person name="Binder M."/>
            <person name="Riley R."/>
            <person name="Barry K."/>
            <person name="Blanchette R.A."/>
            <person name="Henrissat B."/>
            <person name="Martinez A.T."/>
            <person name="Otillar R."/>
            <person name="Spatafora J.W."/>
            <person name="Yadav J.S."/>
            <person name="Aerts A."/>
            <person name="Benoit I."/>
            <person name="Boyd A."/>
            <person name="Carlson A."/>
            <person name="Copeland A."/>
            <person name="Coutinho P.M."/>
            <person name="de Vries R.P."/>
            <person name="Ferreira P."/>
            <person name="Findley K."/>
            <person name="Foster B."/>
            <person name="Gaskell J."/>
            <person name="Glotzer D."/>
            <person name="Gorecki P."/>
            <person name="Heitman J."/>
            <person name="Hesse C."/>
            <person name="Hori C."/>
            <person name="Igarashi K."/>
            <person name="Jurgens J.A."/>
            <person name="Kallen N."/>
            <person name="Kersten P."/>
            <person name="Kohler A."/>
            <person name="Kuees U."/>
            <person name="Kumar T.K.A."/>
            <person name="Kuo A."/>
            <person name="LaButti K."/>
            <person name="Larrondo L.F."/>
            <person name="Lindquist E."/>
            <person name="Ling A."/>
            <person name="Lombard V."/>
            <person name="Lucas S."/>
            <person name="Lundell T."/>
            <person name="Martin R."/>
            <person name="McLaughlin D.J."/>
            <person name="Morgenstern I."/>
            <person name="Morin E."/>
            <person name="Murat C."/>
            <person name="Nagy L.G."/>
            <person name="Nolan M."/>
            <person name="Ohm R.A."/>
            <person name="Patyshakuliyeva A."/>
            <person name="Rokas A."/>
            <person name="Ruiz-Duenas F.J."/>
            <person name="Sabat G."/>
            <person name="Salamov A."/>
            <person name="Samejima M."/>
            <person name="Schmutz J."/>
            <person name="Slot J.C."/>
            <person name="St John F."/>
            <person name="Stenlid J."/>
            <person name="Sun H."/>
            <person name="Sun S."/>
            <person name="Syed K."/>
            <person name="Tsang A."/>
            <person name="Wiebenga A."/>
            <person name="Young D."/>
            <person name="Pisabarro A."/>
            <person name="Eastwood D.C."/>
            <person name="Martin F."/>
            <person name="Cullen D."/>
            <person name="Grigoriev I.V."/>
            <person name="Hibbett D.S."/>
        </authorList>
    </citation>
    <scope>NUCLEOTIDE SEQUENCE [LARGE SCALE GENOMIC DNA]</scope>
    <source>
        <strain evidence="4">HHB-11173 SS5</strain>
    </source>
</reference>
<dbReference type="InterPro" id="IPR017439">
    <property type="entry name" value="Amidohydrolase"/>
</dbReference>
<dbReference type="PANTHER" id="PTHR30575:SF4">
    <property type="entry name" value="PEPTIDASE M20 DOMAIN-CONTAINING PROTEIN 2"/>
    <property type="match status" value="1"/>
</dbReference>
<dbReference type="Pfam" id="PF07687">
    <property type="entry name" value="M20_dimer"/>
    <property type="match status" value="1"/>
</dbReference>
<dbReference type="PANTHER" id="PTHR30575">
    <property type="entry name" value="PEPTIDASE M20"/>
    <property type="match status" value="1"/>
</dbReference>
<evidence type="ECO:0000313" key="4">
    <source>
        <dbReference type="Proteomes" id="UP000054196"/>
    </source>
</evidence>
<dbReference type="AlphaFoldDB" id="R7S3X5"/>
<comment type="similarity">
    <text evidence="1">Belongs to the peptidase M20A family.</text>
</comment>
<dbReference type="Gene3D" id="3.30.70.360">
    <property type="match status" value="1"/>
</dbReference>
<dbReference type="OMA" id="MDCLPGI"/>
<dbReference type="GO" id="GO:0016805">
    <property type="term" value="F:dipeptidase activity"/>
    <property type="evidence" value="ECO:0007669"/>
    <property type="project" value="TreeGrafter"/>
</dbReference>
<dbReference type="Proteomes" id="UP000054196">
    <property type="component" value="Unassembled WGS sequence"/>
</dbReference>
<dbReference type="GeneID" id="18876813"/>
<dbReference type="RefSeq" id="XP_007388297.1">
    <property type="nucleotide sequence ID" value="XM_007388235.1"/>
</dbReference>
<dbReference type="InterPro" id="IPR002933">
    <property type="entry name" value="Peptidase_M20"/>
</dbReference>
<dbReference type="FunFam" id="3.30.70.360:FF:000004">
    <property type="entry name" value="Peptidase M20 domain-containing protein 2"/>
    <property type="match status" value="1"/>
</dbReference>
<dbReference type="HOGENOM" id="CLU_031812_1_1_1"/>
<dbReference type="InterPro" id="IPR036264">
    <property type="entry name" value="Bact_exopeptidase_dim_dom"/>
</dbReference>
<dbReference type="SUPFAM" id="SSF55031">
    <property type="entry name" value="Bacterial exopeptidase dimerisation domain"/>
    <property type="match status" value="1"/>
</dbReference>
<dbReference type="Pfam" id="PF01546">
    <property type="entry name" value="Peptidase_M20"/>
    <property type="match status" value="1"/>
</dbReference>
<proteinExistence type="inferred from homology"/>
<sequence>MITCTCVKGIEETYIDVMTSPMRHACVFTRINFSNSAGAGVRAMAIYRIDAVEDDHLAYVSPYLDSLSPALRSLNRAIHDNPELGYSEYLAHENLVAFFAHYDGWKVSPRAYGIDTAFIAEYDTGRPGPIVSFNAEYDSLPNIGHACGHNLIATASVGAALAAASCASEYSLPGKIVLFGTPAEEEGGGKIRLLDAGAYKGRKVDVSLIVHPGNVRDAALVSTAALSRFKVEYFGKEAHAAAAPWEGINALDGLITAYTALSVLRQQTMPGDIIQGHITHGGAVPNIIHEYAAGVFVVRAKRQARLQELMKKVTACFEAGALSSGARLEITPILTYLDHVPNKALGRSYRRHFNRLLSSASSPEIMTDHKHSTELPEVDRPIEPPEQDIIDGFSNASTDQGDISYAMPSLHPGFQIRCEVGPHTPLFAAAAGTDDAHARAIRAAKALAATALDVLSKNGYLREIKEEWERDVHHQG</sequence>
<dbReference type="NCBIfam" id="TIGR01891">
    <property type="entry name" value="amidohydrolases"/>
    <property type="match status" value="1"/>
</dbReference>
<gene>
    <name evidence="3" type="ORF">PUNSTDRAFT_116461</name>
</gene>
<feature type="domain" description="Peptidase M20 dimerisation" evidence="2">
    <location>
        <begin position="227"/>
        <end position="320"/>
    </location>
</feature>
<dbReference type="OrthoDB" id="6119954at2759"/>
<evidence type="ECO:0000259" key="2">
    <source>
        <dbReference type="Pfam" id="PF07687"/>
    </source>
</evidence>
<keyword evidence="4" id="KW-1185">Reference proteome</keyword>
<organism evidence="3 4">
    <name type="scientific">Punctularia strigosozonata (strain HHB-11173)</name>
    <name type="common">White-rot fungus</name>
    <dbReference type="NCBI Taxonomy" id="741275"/>
    <lineage>
        <taxon>Eukaryota</taxon>
        <taxon>Fungi</taxon>
        <taxon>Dikarya</taxon>
        <taxon>Basidiomycota</taxon>
        <taxon>Agaricomycotina</taxon>
        <taxon>Agaricomycetes</taxon>
        <taxon>Corticiales</taxon>
        <taxon>Punctulariaceae</taxon>
        <taxon>Punctularia</taxon>
    </lineage>
</organism>
<dbReference type="KEGG" id="psq:PUNSTDRAFT_116461"/>
<dbReference type="Gene3D" id="3.40.630.10">
    <property type="entry name" value="Zn peptidases"/>
    <property type="match status" value="1"/>
</dbReference>